<evidence type="ECO:0000313" key="1">
    <source>
        <dbReference type="EMBL" id="MFC6163229.1"/>
    </source>
</evidence>
<dbReference type="SUPFAM" id="SSF142906">
    <property type="entry name" value="YjbR-like"/>
    <property type="match status" value="1"/>
</dbReference>
<dbReference type="Gene3D" id="3.90.1150.30">
    <property type="match status" value="1"/>
</dbReference>
<dbReference type="Pfam" id="PF04237">
    <property type="entry name" value="YjbR"/>
    <property type="match status" value="1"/>
</dbReference>
<organism evidence="1 2">
    <name type="scientific">Lactiplantibacillus dongliensis</name>
    <dbReference type="NCBI Taxonomy" id="2559919"/>
    <lineage>
        <taxon>Bacteria</taxon>
        <taxon>Bacillati</taxon>
        <taxon>Bacillota</taxon>
        <taxon>Bacilli</taxon>
        <taxon>Lactobacillales</taxon>
        <taxon>Lactobacillaceae</taxon>
        <taxon>Lactiplantibacillus</taxon>
    </lineage>
</organism>
<accession>A0ABW1R079</accession>
<gene>
    <name evidence="1" type="ORF">ACFP3T_00815</name>
</gene>
<dbReference type="InterPro" id="IPR038056">
    <property type="entry name" value="YjbR-like_sf"/>
</dbReference>
<evidence type="ECO:0000313" key="2">
    <source>
        <dbReference type="Proteomes" id="UP001596253"/>
    </source>
</evidence>
<dbReference type="Proteomes" id="UP001596253">
    <property type="component" value="Unassembled WGS sequence"/>
</dbReference>
<keyword evidence="2" id="KW-1185">Reference proteome</keyword>
<dbReference type="InterPro" id="IPR058532">
    <property type="entry name" value="YjbR/MT2646/Rv2570-like"/>
</dbReference>
<dbReference type="GO" id="GO:0003677">
    <property type="term" value="F:DNA binding"/>
    <property type="evidence" value="ECO:0007669"/>
    <property type="project" value="UniProtKB-KW"/>
</dbReference>
<keyword evidence="1" id="KW-0238">DNA-binding</keyword>
<dbReference type="RefSeq" id="WP_137640820.1">
    <property type="nucleotide sequence ID" value="NZ_BJDK01000029.1"/>
</dbReference>
<protein>
    <submittedName>
        <fullName evidence="1">MmcQ/YjbR family DNA-binding protein</fullName>
    </submittedName>
</protein>
<comment type="caution">
    <text evidence="1">The sequence shown here is derived from an EMBL/GenBank/DDBJ whole genome shotgun (WGS) entry which is preliminary data.</text>
</comment>
<name>A0ABW1R079_9LACO</name>
<proteinExistence type="predicted"/>
<dbReference type="EMBL" id="JBHSSD010000004">
    <property type="protein sequence ID" value="MFC6163229.1"/>
    <property type="molecule type" value="Genomic_DNA"/>
</dbReference>
<sequence length="113" mass="12837">MTETELIKLVLDQTDGYLDFPFNRPGQKATVIFSVIKHRRNGKIVAMVYTQDAQVLIDVKLTPAQNEALRLSAGVEPGRHLNNQYWTTIKVNETVVSTVELKNIIRESARLTR</sequence>
<reference evidence="2" key="1">
    <citation type="journal article" date="2019" name="Int. J. Syst. Evol. Microbiol.">
        <title>The Global Catalogue of Microorganisms (GCM) 10K type strain sequencing project: providing services to taxonomists for standard genome sequencing and annotation.</title>
        <authorList>
            <consortium name="The Broad Institute Genomics Platform"/>
            <consortium name="The Broad Institute Genome Sequencing Center for Infectious Disease"/>
            <person name="Wu L."/>
            <person name="Ma J."/>
        </authorList>
    </citation>
    <scope>NUCLEOTIDE SEQUENCE [LARGE SCALE GENOMIC DNA]</scope>
    <source>
        <strain evidence="2">CCM 8932</strain>
    </source>
</reference>